<evidence type="ECO:0000313" key="4">
    <source>
        <dbReference type="Proteomes" id="UP000007257"/>
    </source>
</evidence>
<evidence type="ECO:0000313" key="5">
    <source>
        <dbReference type="Proteomes" id="UP001598201"/>
    </source>
</evidence>
<reference evidence="4" key="1">
    <citation type="submission" date="2011-01" db="EMBL/GenBank/DDBJ databases">
        <title>Complete sequence of plasmid1 of Rahnella sp. Y9602.</title>
        <authorList>
            <consortium name="US DOE Joint Genome Institute"/>
            <person name="Lucas S."/>
            <person name="Copeland A."/>
            <person name="Lapidus A."/>
            <person name="Cheng J.-F."/>
            <person name="Goodwin L."/>
            <person name="Pitluck S."/>
            <person name="Lu M."/>
            <person name="Detter J.C."/>
            <person name="Han C."/>
            <person name="Tapia R."/>
            <person name="Land M."/>
            <person name="Hauser L."/>
            <person name="Kyrpides N."/>
            <person name="Ivanova N."/>
            <person name="Ovchinnikova G."/>
            <person name="Pagani I."/>
            <person name="Sobecky P.A."/>
            <person name="Martinez R.J."/>
            <person name="Woyke T."/>
        </authorList>
    </citation>
    <scope>NUCLEOTIDE SEQUENCE [LARGE SCALE GENOMIC DNA]</scope>
    <source>
        <strain evidence="4">Y9602</strain>
        <plasmid evidence="4">pRAHAQ01</plasmid>
    </source>
</reference>
<dbReference type="AlphaFoldDB" id="A0A0H3FMF7"/>
<dbReference type="KEGG" id="rah:Rahaq_4592"/>
<dbReference type="OrthoDB" id="6604118at2"/>
<gene>
    <name evidence="2" type="ordered locus">Rahaq_4592</name>
    <name evidence="3" type="ORF">ACFPK4_26855</name>
</gene>
<organism evidence="2 4">
    <name type="scientific">Rahnella sp. (strain Y9602)</name>
    <dbReference type="NCBI Taxonomy" id="2703885"/>
    <lineage>
        <taxon>Bacteria</taxon>
        <taxon>Pseudomonadati</taxon>
        <taxon>Pseudomonadota</taxon>
        <taxon>Gammaproteobacteria</taxon>
        <taxon>Enterobacterales</taxon>
        <taxon>Yersiniaceae</taxon>
        <taxon>Rahnella</taxon>
    </lineage>
</organism>
<proteinExistence type="predicted"/>
<geneLocation type="plasmid" evidence="2 4">
    <name>pRAHAQ01</name>
</geneLocation>
<dbReference type="Proteomes" id="UP000007257">
    <property type="component" value="Plasmid pRAHAQ01"/>
</dbReference>
<dbReference type="HOGENOM" id="CLU_142142_0_0_6"/>
<keyword evidence="5" id="KW-1185">Reference proteome</keyword>
<feature type="compositionally biased region" description="Polar residues" evidence="1">
    <location>
        <begin position="13"/>
        <end position="22"/>
    </location>
</feature>
<evidence type="ECO:0000256" key="1">
    <source>
        <dbReference type="SAM" id="MobiDB-lite"/>
    </source>
</evidence>
<dbReference type="RefSeq" id="WP_013577854.1">
    <property type="nucleotide sequence ID" value="NC_015062.1"/>
</dbReference>
<sequence length="156" mass="17662">MSAKERFLKKLQDSQPRTGSFENKGQADIAEFRQRISLLQENMEEWLEGTGIRIEGTPISLVECLMGGKSFSVPGIRLFYEDRQVKFTPVYLYGQGVTGCVEASLCIQGRVTVLCRLFMRAGENRDWTWRPANPFTGPERAFSEDAFFELIGGLLP</sequence>
<evidence type="ECO:0000313" key="2">
    <source>
        <dbReference type="EMBL" id="ADW76173.1"/>
    </source>
</evidence>
<reference evidence="2 4" key="2">
    <citation type="journal article" date="2012" name="J. Bacteriol.">
        <title>Complete Genome Sequence of Rahnella sp. Strain Y9602, a Gammaproteobacterium Isolate from Metal- and Radionuclide-Contaminated Soil.</title>
        <authorList>
            <person name="Martinez R.J."/>
            <person name="Bruce D."/>
            <person name="Detter C."/>
            <person name="Goodwin L.A."/>
            <person name="Han J."/>
            <person name="Han C.S."/>
            <person name="Held B."/>
            <person name="Land M.L."/>
            <person name="Mikhailova N."/>
            <person name="Nolan M."/>
            <person name="Pennacchio L."/>
            <person name="Pitluck S."/>
            <person name="Tapia R."/>
            <person name="Woyke T."/>
            <person name="Sobecky P.A."/>
        </authorList>
    </citation>
    <scope>NUCLEOTIDE SEQUENCE [LARGE SCALE GENOMIC DNA]</scope>
    <source>
        <strain evidence="2 4">Y9602</strain>
        <plasmid evidence="2">pRAHAQ01</plasmid>
    </source>
</reference>
<dbReference type="Proteomes" id="UP001598201">
    <property type="component" value="Unassembled WGS sequence"/>
</dbReference>
<reference evidence="3 5" key="3">
    <citation type="submission" date="2024-09" db="EMBL/GenBank/DDBJ databases">
        <title>Genomes of Rahnella.</title>
        <authorList>
            <person name="Mnguni F.C."/>
            <person name="Shin G.Y."/>
            <person name="Coutinho T."/>
        </authorList>
    </citation>
    <scope>NUCLEOTIDE SEQUENCE [LARGE SCALE GENOMIC DNA]</scope>
    <source>
        <strain evidence="3 5">20WA0057</strain>
    </source>
</reference>
<protein>
    <submittedName>
        <fullName evidence="2">Uncharacterized protein</fullName>
    </submittedName>
</protein>
<evidence type="ECO:0000313" key="3">
    <source>
        <dbReference type="EMBL" id="MFD3227153.1"/>
    </source>
</evidence>
<feature type="compositionally biased region" description="Basic and acidic residues" evidence="1">
    <location>
        <begin position="1"/>
        <end position="12"/>
    </location>
</feature>
<dbReference type="EMBL" id="JBHUCJ010000153">
    <property type="protein sequence ID" value="MFD3227153.1"/>
    <property type="molecule type" value="Genomic_DNA"/>
</dbReference>
<name>A0A0H3FMF7_RAHSY</name>
<keyword evidence="2" id="KW-0614">Plasmid</keyword>
<dbReference type="EMBL" id="CP002506">
    <property type="protein sequence ID" value="ADW76173.1"/>
    <property type="molecule type" value="Genomic_DNA"/>
</dbReference>
<feature type="region of interest" description="Disordered" evidence="1">
    <location>
        <begin position="1"/>
        <end position="22"/>
    </location>
</feature>
<accession>A0A0H3FMF7</accession>
<dbReference type="eggNOG" id="ENOG5032VX6">
    <property type="taxonomic scope" value="Bacteria"/>
</dbReference>